<dbReference type="InterPro" id="IPR055170">
    <property type="entry name" value="GFO_IDH_MocA-like_dom"/>
</dbReference>
<dbReference type="Pfam" id="PF22725">
    <property type="entry name" value="GFO_IDH_MocA_C3"/>
    <property type="match status" value="1"/>
</dbReference>
<dbReference type="EMBL" id="AP027742">
    <property type="protein sequence ID" value="BDZ75867.1"/>
    <property type="molecule type" value="Genomic_DNA"/>
</dbReference>
<sequence>MINVGIIGCGKIALTRHLPEYSQRQDCRVAAVYDPNIERAKNTASIYHAKVCTSAEELLHLPNLHAVSICTANVFHAPLTLQALKAGKHVLCEKPMGITLEECIQMTETAALTQHILMIGHNQRFTKTHQKAKELIDATAIGKVLTFQTRFSHSGPENWTIDRQNNWFFDKSKSSMGAMGDLGVHKTDLIQYLTGKEITAVMACMDTLDKKRPDGSPITVDDNAICIYRLEGGIIGSMTVSWSNYGEEENSTILYGTDGVMRLYDHPSYSIVIDHKDSTHEYYQLDQIQTNDHQTNSGIIDAFIDAVSSGKSPLSSAENVLSAMKAVFACMDSARTGEWVSLRQK</sequence>
<evidence type="ECO:0000313" key="5">
    <source>
        <dbReference type="Proteomes" id="UP001305815"/>
    </source>
</evidence>
<reference evidence="5" key="1">
    <citation type="journal article" date="2023" name="Int. J. Syst. Evol. Microbiol.">
        <title>Claveliimonas bilis gen. nov., sp. nov., deoxycholic acid-producing bacteria isolated from human faeces, and reclassification of Sellimonas monacensis Zenner et al. 2021 as Claveliimonas monacensis comb. nov.</title>
        <authorList>
            <person name="Hisatomi A."/>
            <person name="Kastawa N.W.E.P.G."/>
            <person name="Song I."/>
            <person name="Ohkuma M."/>
            <person name="Fukiya S."/>
            <person name="Sakamoto M."/>
        </authorList>
    </citation>
    <scope>NUCLEOTIDE SEQUENCE [LARGE SCALE GENOMIC DNA]</scope>
    <source>
        <strain evidence="5">12BBH14</strain>
    </source>
</reference>
<keyword evidence="5" id="KW-1185">Reference proteome</keyword>
<feature type="domain" description="Gfo/Idh/MocA-like oxidoreductase N-terminal" evidence="2">
    <location>
        <begin position="2"/>
        <end position="121"/>
    </location>
</feature>
<dbReference type="InterPro" id="IPR050463">
    <property type="entry name" value="Gfo/Idh/MocA_oxidrdct_glycsds"/>
</dbReference>
<name>A0ABN6YYM8_9FIRM</name>
<dbReference type="PANTHER" id="PTHR43818">
    <property type="entry name" value="BCDNA.GH03377"/>
    <property type="match status" value="1"/>
</dbReference>
<gene>
    <name evidence="4" type="ORF">Lac1_00500</name>
</gene>
<evidence type="ECO:0000313" key="4">
    <source>
        <dbReference type="EMBL" id="BDZ75867.1"/>
    </source>
</evidence>
<dbReference type="InterPro" id="IPR036291">
    <property type="entry name" value="NAD(P)-bd_dom_sf"/>
</dbReference>
<dbReference type="RefSeq" id="WP_316265926.1">
    <property type="nucleotide sequence ID" value="NZ_AP027742.1"/>
</dbReference>
<evidence type="ECO:0000256" key="1">
    <source>
        <dbReference type="ARBA" id="ARBA00023002"/>
    </source>
</evidence>
<evidence type="ECO:0000259" key="2">
    <source>
        <dbReference type="Pfam" id="PF01408"/>
    </source>
</evidence>
<dbReference type="Gene3D" id="3.40.50.720">
    <property type="entry name" value="NAD(P)-binding Rossmann-like Domain"/>
    <property type="match status" value="1"/>
</dbReference>
<proteinExistence type="predicted"/>
<accession>A0ABN6YYM8</accession>
<dbReference type="InterPro" id="IPR000683">
    <property type="entry name" value="Gfo/Idh/MocA-like_OxRdtase_N"/>
</dbReference>
<dbReference type="Proteomes" id="UP001305815">
    <property type="component" value="Chromosome"/>
</dbReference>
<organism evidence="4 5">
    <name type="scientific">Claveliimonas bilis</name>
    <dbReference type="NCBI Taxonomy" id="3028070"/>
    <lineage>
        <taxon>Bacteria</taxon>
        <taxon>Bacillati</taxon>
        <taxon>Bacillota</taxon>
        <taxon>Clostridia</taxon>
        <taxon>Lachnospirales</taxon>
        <taxon>Lachnospiraceae</taxon>
        <taxon>Claveliimonas</taxon>
    </lineage>
</organism>
<keyword evidence="1" id="KW-0560">Oxidoreductase</keyword>
<dbReference type="Gene3D" id="3.30.360.10">
    <property type="entry name" value="Dihydrodipicolinate Reductase, domain 2"/>
    <property type="match status" value="1"/>
</dbReference>
<dbReference type="SUPFAM" id="SSF55347">
    <property type="entry name" value="Glyceraldehyde-3-phosphate dehydrogenase-like, C-terminal domain"/>
    <property type="match status" value="1"/>
</dbReference>
<feature type="domain" description="GFO/IDH/MocA-like oxidoreductase" evidence="3">
    <location>
        <begin position="129"/>
        <end position="261"/>
    </location>
</feature>
<protein>
    <submittedName>
        <fullName evidence="4">Dehydrogenase</fullName>
    </submittedName>
</protein>
<evidence type="ECO:0000259" key="3">
    <source>
        <dbReference type="Pfam" id="PF22725"/>
    </source>
</evidence>
<dbReference type="Pfam" id="PF01408">
    <property type="entry name" value="GFO_IDH_MocA"/>
    <property type="match status" value="1"/>
</dbReference>
<dbReference type="PANTHER" id="PTHR43818:SF11">
    <property type="entry name" value="BCDNA.GH03377"/>
    <property type="match status" value="1"/>
</dbReference>
<dbReference type="SUPFAM" id="SSF51735">
    <property type="entry name" value="NAD(P)-binding Rossmann-fold domains"/>
    <property type="match status" value="1"/>
</dbReference>